<dbReference type="STRING" id="1210046.B277_01619"/>
<reference evidence="3" key="3">
    <citation type="submission" date="2017-11" db="EMBL/GenBank/DDBJ databases">
        <authorList>
            <person name="Seuylemezian A."/>
            <person name="Cooper K."/>
            <person name="Vaishampayan P."/>
        </authorList>
    </citation>
    <scope>NUCLEOTIDE SEQUENCE</scope>
    <source>
        <strain evidence="3">PVAS-1</strain>
    </source>
</reference>
<accession>K1E0X0</accession>
<dbReference type="OrthoDB" id="4774205at2"/>
<evidence type="ECO:0000313" key="4">
    <source>
        <dbReference type="Proteomes" id="UP000004474"/>
    </source>
</evidence>
<dbReference type="EMBL" id="ALWX01000005">
    <property type="protein sequence ID" value="EKA62535.1"/>
    <property type="molecule type" value="Genomic_DNA"/>
</dbReference>
<protein>
    <recommendedName>
        <fullName evidence="6">PEGA domain-containing protein</fullName>
    </recommendedName>
</protein>
<reference evidence="2 4" key="2">
    <citation type="journal article" date="2012" name="J. Bacteriol.">
        <title>Genome Sequence of Janibacter hoylei MTCC8307, Isolated from the Stratospheric Air.</title>
        <authorList>
            <person name="Pawar S.P."/>
            <person name="Dhotre D.P."/>
            <person name="Shetty S.A."/>
            <person name="Chowdhury S.P."/>
            <person name="Chaudhari B.L."/>
            <person name="Shouche Y.S."/>
        </authorList>
    </citation>
    <scope>NUCLEOTIDE SEQUENCE [LARGE SCALE GENOMIC DNA]</scope>
    <source>
        <strain evidence="2 4">PVAS-1</strain>
    </source>
</reference>
<keyword evidence="1" id="KW-0472">Membrane</keyword>
<name>K1E0X0_9MICO</name>
<dbReference type="EMBL" id="PIPF01000003">
    <property type="protein sequence ID" value="RWU84719.1"/>
    <property type="molecule type" value="Genomic_DNA"/>
</dbReference>
<dbReference type="eggNOG" id="ENOG50325T2">
    <property type="taxonomic scope" value="Bacteria"/>
</dbReference>
<evidence type="ECO:0000256" key="1">
    <source>
        <dbReference type="SAM" id="Phobius"/>
    </source>
</evidence>
<dbReference type="Proteomes" id="UP000004474">
    <property type="component" value="Unassembled WGS sequence"/>
</dbReference>
<sequence>MISTGRVRVVVAGRASMVRLRVDGQPYPVAGETTLVDLSPGRHRVDVESSDGTTTYGEATSEVDVHPGQQVDLHYAQPRWLWGRGHLGPAPTTRSWAPDWRHIAIGCGGAVALICCCGSAGVLWERLAG</sequence>
<keyword evidence="1" id="KW-0812">Transmembrane</keyword>
<evidence type="ECO:0008006" key="6">
    <source>
        <dbReference type="Google" id="ProtNLM"/>
    </source>
</evidence>
<organism evidence="2 4">
    <name type="scientific">Janibacter hoylei PVAS-1</name>
    <dbReference type="NCBI Taxonomy" id="1210046"/>
    <lineage>
        <taxon>Bacteria</taxon>
        <taxon>Bacillati</taxon>
        <taxon>Actinomycetota</taxon>
        <taxon>Actinomycetes</taxon>
        <taxon>Micrococcales</taxon>
        <taxon>Intrasporangiaceae</taxon>
        <taxon>Janibacter</taxon>
    </lineage>
</organism>
<feature type="transmembrane region" description="Helical" evidence="1">
    <location>
        <begin position="103"/>
        <end position="124"/>
    </location>
</feature>
<proteinExistence type="predicted"/>
<evidence type="ECO:0000313" key="3">
    <source>
        <dbReference type="EMBL" id="RWU84719.1"/>
    </source>
</evidence>
<dbReference type="AlphaFoldDB" id="K1E0X0"/>
<keyword evidence="5" id="KW-1185">Reference proteome</keyword>
<evidence type="ECO:0000313" key="2">
    <source>
        <dbReference type="EMBL" id="EKA62535.1"/>
    </source>
</evidence>
<reference evidence="3 5" key="1">
    <citation type="journal article" date="2009" name="Int. J. Syst. Evol. Microbiol.">
        <title>Janibacter hoylei sp. nov., Bacillus isronensis sp. nov. and Bacillus aryabhattai sp. nov., isolated from cryotubes used for collecting air from the upper atmosphere.</title>
        <authorList>
            <person name="Shivaji S."/>
            <person name="Chaturvedi P."/>
            <person name="Begum Z."/>
            <person name="Pindi P.K."/>
            <person name="Manorama R."/>
            <person name="Padmanaban D.A."/>
            <person name="Shouche Y.S."/>
            <person name="Pawar S."/>
            <person name="Vaishampayan P."/>
            <person name="Dutt C.B."/>
            <person name="Datta G.N."/>
            <person name="Manchanda R.K."/>
            <person name="Rao U.R."/>
            <person name="Bhargava P.M."/>
            <person name="Narlikar J.V."/>
        </authorList>
    </citation>
    <scope>NUCLEOTIDE SEQUENCE [LARGE SCALE GENOMIC DNA]</scope>
    <source>
        <strain evidence="3 5">PVAS-1</strain>
    </source>
</reference>
<keyword evidence="1" id="KW-1133">Transmembrane helix</keyword>
<comment type="caution">
    <text evidence="2">The sequence shown here is derived from an EMBL/GenBank/DDBJ whole genome shotgun (WGS) entry which is preliminary data.</text>
</comment>
<dbReference type="RefSeq" id="WP_007924386.1">
    <property type="nucleotide sequence ID" value="NZ_ALWX01000005.1"/>
</dbReference>
<evidence type="ECO:0000313" key="5">
    <source>
        <dbReference type="Proteomes" id="UP000288711"/>
    </source>
</evidence>
<dbReference type="Proteomes" id="UP000288711">
    <property type="component" value="Unassembled WGS sequence"/>
</dbReference>
<gene>
    <name evidence="2" type="ORF">B277_01619</name>
    <name evidence="3" type="ORF">CWN80_03845</name>
</gene>